<dbReference type="NCBIfam" id="NF047659">
    <property type="entry name" value="THC0290_0291_fam"/>
    <property type="match status" value="1"/>
</dbReference>
<dbReference type="AlphaFoldDB" id="A0A167J6R2"/>
<dbReference type="OrthoDB" id="1142271at2"/>
<keyword evidence="2" id="KW-1185">Reference proteome</keyword>
<evidence type="ECO:0000313" key="2">
    <source>
        <dbReference type="Proteomes" id="UP000077013"/>
    </source>
</evidence>
<accession>A0A167J6R2</accession>
<dbReference type="RefSeq" id="WP_068590901.1">
    <property type="nucleotide sequence ID" value="NZ_LRXL01000026.1"/>
</dbReference>
<protein>
    <submittedName>
        <fullName evidence="1">Glutamate dehydrogenase</fullName>
    </submittedName>
</protein>
<gene>
    <name evidence="1" type="ORF">ULVI_06490</name>
</gene>
<dbReference type="STRING" id="1763537.ULVI_06490"/>
<dbReference type="EMBL" id="LRXL01000026">
    <property type="protein sequence ID" value="OAB80378.1"/>
    <property type="molecule type" value="Genomic_DNA"/>
</dbReference>
<organism evidence="1 2">
    <name type="scientific">Cochleicola gelatinilyticus</name>
    <dbReference type="NCBI Taxonomy" id="1763537"/>
    <lineage>
        <taxon>Bacteria</taxon>
        <taxon>Pseudomonadati</taxon>
        <taxon>Bacteroidota</taxon>
        <taxon>Flavobacteriia</taxon>
        <taxon>Flavobacteriales</taxon>
        <taxon>Flavobacteriaceae</taxon>
        <taxon>Cochleicola</taxon>
    </lineage>
</organism>
<comment type="caution">
    <text evidence="1">The sequence shown here is derived from an EMBL/GenBank/DDBJ whole genome shotgun (WGS) entry which is preliminary data.</text>
</comment>
<name>A0A167J6R2_9FLAO</name>
<dbReference type="Proteomes" id="UP000077013">
    <property type="component" value="Unassembled WGS sequence"/>
</dbReference>
<sequence>MNTRILLLVFLLLAISKQEVYSQLGFSHEVGIITGPVAFYSDFGVRNDFETNSGNVGIGVGLVHYINFAYRADCNCYTRDKYFNDHFKIRTEIDFHKTRLEHFGEFVAPDEESLFSEQLRAMTGSSTVIEVGSQLEFFPLSIRDFAAGAFKVAPYGSLGVHFVSFDPEVTSTLGDIDTSFTTPEKYIGSFQQEPGTTWAAVGSIGIRYKLTQLSDLLLDSRWTYYFSDYVDGLNPTLENNGTRPVPENKSNDWTYWLNIGYIYYLD</sequence>
<reference evidence="1 2" key="1">
    <citation type="submission" date="2016-02" db="EMBL/GenBank/DDBJ databases">
        <title>Ulvibacter sp. LPB0005, isolated from Thais luteostoma.</title>
        <authorList>
            <person name="Shin S.-K."/>
            <person name="Yi H."/>
        </authorList>
    </citation>
    <scope>NUCLEOTIDE SEQUENCE [LARGE SCALE GENOMIC DNA]</scope>
    <source>
        <strain evidence="1 2">LPB0005</strain>
    </source>
</reference>
<proteinExistence type="predicted"/>
<evidence type="ECO:0000313" key="1">
    <source>
        <dbReference type="EMBL" id="OAB80378.1"/>
    </source>
</evidence>